<dbReference type="RefSeq" id="XP_032826621.1">
    <property type="nucleotide sequence ID" value="XM_032970730.1"/>
</dbReference>
<name>A0AAJ7U0Y1_PETMA</name>
<dbReference type="PROSITE" id="PS50330">
    <property type="entry name" value="UIM"/>
    <property type="match status" value="1"/>
</dbReference>
<keyword evidence="5" id="KW-0479">Metal-binding</keyword>
<feature type="compositionally biased region" description="Low complexity" evidence="13">
    <location>
        <begin position="861"/>
        <end position="877"/>
    </location>
</feature>
<dbReference type="InterPro" id="IPR011992">
    <property type="entry name" value="EF-hand-dom_pair"/>
</dbReference>
<dbReference type="PANTHER" id="PTHR11216">
    <property type="entry name" value="EH DOMAIN"/>
    <property type="match status" value="1"/>
</dbReference>
<dbReference type="FunFam" id="1.10.238.10:FF:000026">
    <property type="entry name" value="Epidermal growth factor receptor pathway substrate 15-like 1"/>
    <property type="match status" value="1"/>
</dbReference>
<evidence type="ECO:0000256" key="5">
    <source>
        <dbReference type="ARBA" id="ARBA00022723"/>
    </source>
</evidence>
<feature type="compositionally biased region" description="Low complexity" evidence="13">
    <location>
        <begin position="781"/>
        <end position="798"/>
    </location>
</feature>
<feature type="compositionally biased region" description="Low complexity" evidence="13">
    <location>
        <begin position="249"/>
        <end position="269"/>
    </location>
</feature>
<dbReference type="KEGG" id="pmrn:116951897"/>
<organism evidence="16 17">
    <name type="scientific">Petromyzon marinus</name>
    <name type="common">Sea lamprey</name>
    <dbReference type="NCBI Taxonomy" id="7757"/>
    <lineage>
        <taxon>Eukaryota</taxon>
        <taxon>Metazoa</taxon>
        <taxon>Chordata</taxon>
        <taxon>Craniata</taxon>
        <taxon>Vertebrata</taxon>
        <taxon>Cyclostomata</taxon>
        <taxon>Hyperoartia</taxon>
        <taxon>Petromyzontiformes</taxon>
        <taxon>Petromyzontidae</taxon>
        <taxon>Petromyzon</taxon>
    </lineage>
</organism>
<evidence type="ECO:0000259" key="15">
    <source>
        <dbReference type="PROSITE" id="PS50222"/>
    </source>
</evidence>
<dbReference type="SUPFAM" id="SSF47473">
    <property type="entry name" value="EF-hand"/>
    <property type="match status" value="3"/>
</dbReference>
<dbReference type="PROSITE" id="PS50031">
    <property type="entry name" value="EH"/>
    <property type="match status" value="3"/>
</dbReference>
<dbReference type="AlphaFoldDB" id="A0AAJ7U0Y1"/>
<feature type="compositionally biased region" description="Gly residues" evidence="13">
    <location>
        <begin position="730"/>
        <end position="741"/>
    </location>
</feature>
<dbReference type="Proteomes" id="UP001318040">
    <property type="component" value="Chromosome 44"/>
</dbReference>
<reference evidence="17" key="1">
    <citation type="submission" date="2025-08" db="UniProtKB">
        <authorList>
            <consortium name="RefSeq"/>
        </authorList>
    </citation>
    <scope>IDENTIFICATION</scope>
    <source>
        <tissue evidence="17">Sperm</tissue>
    </source>
</reference>
<dbReference type="SMART" id="SM00027">
    <property type="entry name" value="EH"/>
    <property type="match status" value="3"/>
</dbReference>
<keyword evidence="12" id="KW-0175">Coiled coil</keyword>
<feature type="compositionally biased region" description="Pro residues" evidence="13">
    <location>
        <begin position="895"/>
        <end position="909"/>
    </location>
</feature>
<keyword evidence="7" id="KW-0106">Calcium</keyword>
<keyword evidence="10" id="KW-0168">Coated pit</keyword>
<dbReference type="GO" id="GO:0005509">
    <property type="term" value="F:calcium ion binding"/>
    <property type="evidence" value="ECO:0007669"/>
    <property type="project" value="InterPro"/>
</dbReference>
<evidence type="ECO:0000259" key="14">
    <source>
        <dbReference type="PROSITE" id="PS50031"/>
    </source>
</evidence>
<evidence type="ECO:0000256" key="1">
    <source>
        <dbReference type="ARBA" id="ARBA00004202"/>
    </source>
</evidence>
<sequence>MAASLSLTQLSSGNPVYEKYYRLVDPGNNGRVGASEAALFLKKSGLSDLTLGKIWDLADADRKGWLDKQGFYVALRLVACAQNGHEIALSALSHVIPPPAFQDTGSPQLGSSAQNPEAFWVVKPDEKTKFDGIFDSLGPANGLLSGEKVKPVLINSNLPMEVLGKVWDLSDIDKDGHLDRDEFAVAMHLVYRALDKEPVPSVIPPKLVPPAKRPSAAAAGGGGVKHPGMLPGAVPVLPSSPPPPRDSLRSTPSHGSVSSLASGGSLSPKLQPRLLQQTHTTWVVTPADKIKYDEIFLKTDLDMDGLVSGLEVKDIFMQSGLPQAVLAQIWALADTRQQGKLTQDQFALAMYLITQKVSKGVDPPVTLNADMMPPSERGVSTTDGASGVGSADFSAIKELDAISAEITELQREKASLEQDIREKEEAIRYQTNEVQDMQGELDRETNTLQEMQSQNQGAQERLGELEQQRAKLEAMLSDLQLKCQEETQTISSLRVQIAGQESALRSQEDDLSKAKGELSRLQHEENQMEQRLEAGKAHLETIVRSLQATQQEISQVRGMLAQLTDPQGAGGSLNGSLDVPNAAEVDSRSSPFASRSGEDPFHSKAPMFPPSSAEGKKDPFQKEHPFATESVFKAEDPFKGSDPFQGDPFAGQESIADPFGEDPFKGSDPFGGSSAGKPGKSSLATTTTTSSTSTPAPKEPFGKPSTGPGLFASSSSSTTSDPFLKATAGASGGGGGGGGGRSDPFSKPGASSADLFSRAGSDADPFRSKSAGPFSKAIAEDPFSSNSSDPFNSSTTTTKADPFKASDPFAPGGVRPTSGEPRSPPGSADPFSSLDPFGSSTFDSQGFADFGNSSRPGSTDPFSDSSGGAAAGDPFGSGAFGGGDDPFRSRESVPNLPPKRSAPPRPKPPSSSGTSTPTKRAEASDASLPFQPFGGGTDPFHSRGGFEEEGCGRTDPFSGTQPAPGKSSKGFGQFGSESDQMAWATWESERAERERLDRLKRQEQEDLELAIALSKSEMSKP</sequence>
<evidence type="ECO:0000256" key="12">
    <source>
        <dbReference type="SAM" id="Coils"/>
    </source>
</evidence>
<feature type="coiled-coil region" evidence="12">
    <location>
        <begin position="399"/>
        <end position="538"/>
    </location>
</feature>
<gene>
    <name evidence="17" type="primary">EPS15L1</name>
</gene>
<feature type="domain" description="EH" evidence="14">
    <location>
        <begin position="288"/>
        <end position="378"/>
    </location>
</feature>
<evidence type="ECO:0000313" key="16">
    <source>
        <dbReference type="Proteomes" id="UP001318040"/>
    </source>
</evidence>
<proteinExistence type="predicted"/>
<feature type="domain" description="EF-hand" evidence="15">
    <location>
        <begin position="158"/>
        <end position="193"/>
    </location>
</feature>
<feature type="compositionally biased region" description="Low complexity" evidence="13">
    <location>
        <begin position="965"/>
        <end position="978"/>
    </location>
</feature>
<dbReference type="GO" id="GO:0006897">
    <property type="term" value="P:endocytosis"/>
    <property type="evidence" value="ECO:0007669"/>
    <property type="project" value="UniProtKB-KW"/>
</dbReference>
<keyword evidence="16" id="KW-1185">Reference proteome</keyword>
<dbReference type="PROSITE" id="PS50222">
    <property type="entry name" value="EF_HAND_2"/>
    <property type="match status" value="2"/>
</dbReference>
<evidence type="ECO:0000256" key="11">
    <source>
        <dbReference type="ARBA" id="ARBA00037878"/>
    </source>
</evidence>
<keyword evidence="4" id="KW-0254">Endocytosis</keyword>
<feature type="region of interest" description="Disordered" evidence="13">
    <location>
        <begin position="205"/>
        <end position="269"/>
    </location>
</feature>
<feature type="region of interest" description="Disordered" evidence="13">
    <location>
        <begin position="565"/>
        <end position="988"/>
    </location>
</feature>
<keyword evidence="2" id="KW-1003">Cell membrane</keyword>
<evidence type="ECO:0000256" key="10">
    <source>
        <dbReference type="ARBA" id="ARBA00023176"/>
    </source>
</evidence>
<dbReference type="Pfam" id="PF12763">
    <property type="entry name" value="EH"/>
    <property type="match status" value="3"/>
</dbReference>
<feature type="compositionally biased region" description="Basic and acidic residues" evidence="13">
    <location>
        <begin position="940"/>
        <end position="952"/>
    </location>
</feature>
<dbReference type="Gene3D" id="1.10.287.1490">
    <property type="match status" value="1"/>
</dbReference>
<evidence type="ECO:0000256" key="9">
    <source>
        <dbReference type="ARBA" id="ARBA00023136"/>
    </source>
</evidence>
<dbReference type="Gene3D" id="1.10.238.10">
    <property type="entry name" value="EF-hand"/>
    <property type="match status" value="3"/>
</dbReference>
<dbReference type="InterPro" id="IPR003903">
    <property type="entry name" value="UIM_dom"/>
</dbReference>
<dbReference type="InterPro" id="IPR002048">
    <property type="entry name" value="EF_hand_dom"/>
</dbReference>
<feature type="domain" description="EH" evidence="14">
    <location>
        <begin position="126"/>
        <end position="214"/>
    </location>
</feature>
<keyword evidence="3" id="KW-0597">Phosphoprotein</keyword>
<feature type="domain" description="EH" evidence="14">
    <location>
        <begin position="13"/>
        <end position="102"/>
    </location>
</feature>
<dbReference type="SMART" id="SM00054">
    <property type="entry name" value="EFh"/>
    <property type="match status" value="4"/>
</dbReference>
<evidence type="ECO:0000256" key="7">
    <source>
        <dbReference type="ARBA" id="ARBA00022837"/>
    </source>
</evidence>
<dbReference type="InterPro" id="IPR018247">
    <property type="entry name" value="EF_Hand_1_Ca_BS"/>
</dbReference>
<feature type="compositionally biased region" description="Low complexity" evidence="13">
    <location>
        <begin position="671"/>
        <end position="694"/>
    </location>
</feature>
<dbReference type="GO" id="GO:0030132">
    <property type="term" value="C:clathrin coat of coated pit"/>
    <property type="evidence" value="ECO:0007669"/>
    <property type="project" value="TreeGrafter"/>
</dbReference>
<evidence type="ECO:0000256" key="3">
    <source>
        <dbReference type="ARBA" id="ARBA00022553"/>
    </source>
</evidence>
<dbReference type="GeneID" id="116951897"/>
<dbReference type="PROSITE" id="PS00018">
    <property type="entry name" value="EF_HAND_1"/>
    <property type="match status" value="2"/>
</dbReference>
<evidence type="ECO:0000256" key="4">
    <source>
        <dbReference type="ARBA" id="ARBA00022583"/>
    </source>
</evidence>
<keyword evidence="6" id="KW-0677">Repeat</keyword>
<accession>A0AAJ7U0Y1</accession>
<dbReference type="GO" id="GO:0045296">
    <property type="term" value="F:cadherin binding"/>
    <property type="evidence" value="ECO:0007669"/>
    <property type="project" value="TreeGrafter"/>
</dbReference>
<evidence type="ECO:0000256" key="8">
    <source>
        <dbReference type="ARBA" id="ARBA00022990"/>
    </source>
</evidence>
<dbReference type="CDD" id="cd00052">
    <property type="entry name" value="EH"/>
    <property type="match status" value="3"/>
</dbReference>
<dbReference type="CTD" id="58513"/>
<protein>
    <submittedName>
        <fullName evidence="17">Epidermal growth factor receptor substrate 15-like 1 isoform X1</fullName>
    </submittedName>
</protein>
<evidence type="ECO:0000256" key="13">
    <source>
        <dbReference type="SAM" id="MobiDB-lite"/>
    </source>
</evidence>
<keyword evidence="9" id="KW-0472">Membrane</keyword>
<dbReference type="InterPro" id="IPR000261">
    <property type="entry name" value="EH_dom"/>
</dbReference>
<keyword evidence="8" id="KW-0007">Acetylation</keyword>
<feature type="compositionally biased region" description="Basic and acidic residues" evidence="13">
    <location>
        <begin position="614"/>
        <end position="639"/>
    </location>
</feature>
<comment type="subcellular location">
    <subcellularLocation>
        <location evidence="1">Cell membrane</location>
        <topology evidence="1">Peripheral membrane protein</topology>
    </subcellularLocation>
    <subcellularLocation>
        <location evidence="11">Membrane</location>
        <location evidence="11">Coated pit</location>
    </subcellularLocation>
</comment>
<evidence type="ECO:0000256" key="6">
    <source>
        <dbReference type="ARBA" id="ARBA00022737"/>
    </source>
</evidence>
<dbReference type="SUPFAM" id="SSF57997">
    <property type="entry name" value="Tropomyosin"/>
    <property type="match status" value="1"/>
</dbReference>
<evidence type="ECO:0000313" key="17">
    <source>
        <dbReference type="RefSeq" id="XP_032826621.1"/>
    </source>
</evidence>
<dbReference type="FunFam" id="1.10.238.10:FF:000074">
    <property type="entry name" value="epidermal growth factor receptor substrate 15 isoform X1"/>
    <property type="match status" value="1"/>
</dbReference>
<feature type="domain" description="EF-hand" evidence="15">
    <location>
        <begin position="287"/>
        <end position="322"/>
    </location>
</feature>
<dbReference type="GO" id="GO:0016197">
    <property type="term" value="P:endosomal transport"/>
    <property type="evidence" value="ECO:0007669"/>
    <property type="project" value="TreeGrafter"/>
</dbReference>
<evidence type="ECO:0000256" key="2">
    <source>
        <dbReference type="ARBA" id="ARBA00022475"/>
    </source>
</evidence>
<dbReference type="PANTHER" id="PTHR11216:SF176">
    <property type="entry name" value="EPIDERMAL GROWTH FACTOR RECEPTOR PATHWAY SUBSTRATE CLONE 15, ISOFORM A"/>
    <property type="match status" value="1"/>
</dbReference>